<name>A0A067QBN1_9AGAM</name>
<keyword evidence="2" id="KW-0812">Transmembrane</keyword>
<keyword evidence="2" id="KW-1133">Transmembrane helix</keyword>
<keyword evidence="4" id="KW-1185">Reference proteome</keyword>
<feature type="transmembrane region" description="Helical" evidence="2">
    <location>
        <begin position="147"/>
        <end position="166"/>
    </location>
</feature>
<dbReference type="InParanoid" id="A0A067QBN1"/>
<keyword evidence="2" id="KW-0472">Membrane</keyword>
<feature type="transmembrane region" description="Helical" evidence="2">
    <location>
        <begin position="7"/>
        <end position="24"/>
    </location>
</feature>
<sequence>MPVLSASIDAFLLTSLAIIIPAVYYSRKSNGAPSSPVPPFRKPLSVLVLLHSLYVLYKMILHFPPNLFMRMNIPLTMPSDEIRARLLRLAGMDAQGQLPPSLETLISRLSSFDARTVYVRFGQAVIQNCDYCQTPSEYALHALPTPLLQYIRAAAVVGLVTIVGSYRERWRMYGIAAIVCSAVVEAYIVLTVQIKIPRSGRDVVMWHDTMWLIRHLLFLALPPVIHVFLPANPPTPPPLATLSTVASSLDQTFLRLHLLRYLQGASLRVPEFRDRKEAFWETQRQEGTWGREDENVRRIADRLGLGYDERGVDGEGEGVGTSTSGEGRLRTNARVAVEGLKNGLRRNTQ</sequence>
<dbReference type="HOGENOM" id="CLU_065849_0_0_1"/>
<reference evidence="4" key="1">
    <citation type="journal article" date="2014" name="Proc. Natl. Acad. Sci. U.S.A.">
        <title>Extensive sampling of basidiomycete genomes demonstrates inadequacy of the white-rot/brown-rot paradigm for wood decay fungi.</title>
        <authorList>
            <person name="Riley R."/>
            <person name="Salamov A.A."/>
            <person name="Brown D.W."/>
            <person name="Nagy L.G."/>
            <person name="Floudas D."/>
            <person name="Held B.W."/>
            <person name="Levasseur A."/>
            <person name="Lombard V."/>
            <person name="Morin E."/>
            <person name="Otillar R."/>
            <person name="Lindquist E.A."/>
            <person name="Sun H."/>
            <person name="LaButti K.M."/>
            <person name="Schmutz J."/>
            <person name="Jabbour D."/>
            <person name="Luo H."/>
            <person name="Baker S.E."/>
            <person name="Pisabarro A.G."/>
            <person name="Walton J.D."/>
            <person name="Blanchette R.A."/>
            <person name="Henrissat B."/>
            <person name="Martin F."/>
            <person name="Cullen D."/>
            <person name="Hibbett D.S."/>
            <person name="Grigoriev I.V."/>
        </authorList>
    </citation>
    <scope>NUCLEOTIDE SEQUENCE [LARGE SCALE GENOMIC DNA]</scope>
    <source>
        <strain evidence="4">MUCL 33604</strain>
    </source>
</reference>
<dbReference type="Proteomes" id="UP000027265">
    <property type="component" value="Unassembled WGS sequence"/>
</dbReference>
<evidence type="ECO:0000313" key="3">
    <source>
        <dbReference type="EMBL" id="KDQ59991.1"/>
    </source>
</evidence>
<dbReference type="EMBL" id="KL197714">
    <property type="protein sequence ID" value="KDQ59991.1"/>
    <property type="molecule type" value="Genomic_DNA"/>
</dbReference>
<dbReference type="AlphaFoldDB" id="A0A067QBN1"/>
<protein>
    <submittedName>
        <fullName evidence="3">Uncharacterized protein</fullName>
    </submittedName>
</protein>
<accession>A0A067QBN1</accession>
<dbReference type="PANTHER" id="PTHR39470">
    <property type="entry name" value="CHROMOSOME 10, WHOLE GENOME SHOTGUN SEQUENCE"/>
    <property type="match status" value="1"/>
</dbReference>
<organism evidence="3 4">
    <name type="scientific">Jaapia argillacea MUCL 33604</name>
    <dbReference type="NCBI Taxonomy" id="933084"/>
    <lineage>
        <taxon>Eukaryota</taxon>
        <taxon>Fungi</taxon>
        <taxon>Dikarya</taxon>
        <taxon>Basidiomycota</taxon>
        <taxon>Agaricomycotina</taxon>
        <taxon>Agaricomycetes</taxon>
        <taxon>Agaricomycetidae</taxon>
        <taxon>Jaapiales</taxon>
        <taxon>Jaapiaceae</taxon>
        <taxon>Jaapia</taxon>
    </lineage>
</organism>
<feature type="transmembrane region" description="Helical" evidence="2">
    <location>
        <begin position="172"/>
        <end position="190"/>
    </location>
</feature>
<evidence type="ECO:0000256" key="1">
    <source>
        <dbReference type="SAM" id="MobiDB-lite"/>
    </source>
</evidence>
<evidence type="ECO:0000313" key="4">
    <source>
        <dbReference type="Proteomes" id="UP000027265"/>
    </source>
</evidence>
<evidence type="ECO:0000256" key="2">
    <source>
        <dbReference type="SAM" id="Phobius"/>
    </source>
</evidence>
<gene>
    <name evidence="3" type="ORF">JAAARDRAFT_32355</name>
</gene>
<dbReference type="STRING" id="933084.A0A067QBN1"/>
<dbReference type="OrthoDB" id="4218123at2759"/>
<dbReference type="PANTHER" id="PTHR39470:SF1">
    <property type="entry name" value="CHORISMATE SYNTHASE PROTEIN"/>
    <property type="match status" value="1"/>
</dbReference>
<feature type="region of interest" description="Disordered" evidence="1">
    <location>
        <begin position="310"/>
        <end position="332"/>
    </location>
</feature>
<proteinExistence type="predicted"/>
<feature type="transmembrane region" description="Helical" evidence="2">
    <location>
        <begin position="44"/>
        <end position="61"/>
    </location>
</feature>